<dbReference type="Proteomes" id="UP000242381">
    <property type="component" value="Unassembled WGS sequence"/>
</dbReference>
<reference evidence="1 2" key="1">
    <citation type="journal article" date="2016" name="Proc. Natl. Acad. Sci. U.S.A.">
        <title>Lipid metabolic changes in an early divergent fungus govern the establishment of a mutualistic symbiosis with endobacteria.</title>
        <authorList>
            <person name="Lastovetsky O.A."/>
            <person name="Gaspar M.L."/>
            <person name="Mondo S.J."/>
            <person name="LaButti K.M."/>
            <person name="Sandor L."/>
            <person name="Grigoriev I.V."/>
            <person name="Henry S.A."/>
            <person name="Pawlowska T.E."/>
        </authorList>
    </citation>
    <scope>NUCLEOTIDE SEQUENCE [LARGE SCALE GENOMIC DNA]</scope>
    <source>
        <strain evidence="1 2">ATCC 11559</strain>
    </source>
</reference>
<name>A0A1X0RPJ5_RHIZD</name>
<dbReference type="AlphaFoldDB" id="A0A1X0RPJ5"/>
<evidence type="ECO:0000313" key="1">
    <source>
        <dbReference type="EMBL" id="ORE13884.1"/>
    </source>
</evidence>
<proteinExistence type="predicted"/>
<accession>A0A1X0RPJ5</accession>
<sequence length="72" mass="8250">MRDFLKDAKDAVLPIGDEIVNFERVSSEAMDFCRGIVDRIKPIFNLIGVVVKKYCLHFENDNYAIPDNSESK</sequence>
<organism evidence="1 2">
    <name type="scientific">Rhizopus microsporus</name>
    <dbReference type="NCBI Taxonomy" id="58291"/>
    <lineage>
        <taxon>Eukaryota</taxon>
        <taxon>Fungi</taxon>
        <taxon>Fungi incertae sedis</taxon>
        <taxon>Mucoromycota</taxon>
        <taxon>Mucoromycotina</taxon>
        <taxon>Mucoromycetes</taxon>
        <taxon>Mucorales</taxon>
        <taxon>Mucorineae</taxon>
        <taxon>Rhizopodaceae</taxon>
        <taxon>Rhizopus</taxon>
    </lineage>
</organism>
<gene>
    <name evidence="1" type="ORF">BCV71DRAFT_267950</name>
</gene>
<dbReference type="EMBL" id="KV921504">
    <property type="protein sequence ID" value="ORE13884.1"/>
    <property type="molecule type" value="Genomic_DNA"/>
</dbReference>
<evidence type="ECO:0000313" key="2">
    <source>
        <dbReference type="Proteomes" id="UP000242381"/>
    </source>
</evidence>
<protein>
    <submittedName>
        <fullName evidence="1">Uncharacterized protein</fullName>
    </submittedName>
</protein>